<dbReference type="EMBL" id="ADBJ01000009">
    <property type="protein sequence ID" value="EFA84458.1"/>
    <property type="molecule type" value="Genomic_DNA"/>
</dbReference>
<gene>
    <name evidence="3" type="ORF">PPL_02491</name>
</gene>
<feature type="coiled-coil region" evidence="1">
    <location>
        <begin position="107"/>
        <end position="138"/>
    </location>
</feature>
<comment type="caution">
    <text evidence="3">The sequence shown here is derived from an EMBL/GenBank/DDBJ whole genome shotgun (WGS) entry which is preliminary data.</text>
</comment>
<proteinExistence type="predicted"/>
<keyword evidence="4" id="KW-1185">Reference proteome</keyword>
<dbReference type="Proteomes" id="UP000001396">
    <property type="component" value="Unassembled WGS sequence"/>
</dbReference>
<feature type="region of interest" description="Disordered" evidence="2">
    <location>
        <begin position="162"/>
        <end position="186"/>
    </location>
</feature>
<evidence type="ECO:0000313" key="4">
    <source>
        <dbReference type="Proteomes" id="UP000001396"/>
    </source>
</evidence>
<organism evidence="3 4">
    <name type="scientific">Heterostelium pallidum (strain ATCC 26659 / Pp 5 / PN500)</name>
    <name type="common">Cellular slime mold</name>
    <name type="synonym">Polysphondylium pallidum</name>
    <dbReference type="NCBI Taxonomy" id="670386"/>
    <lineage>
        <taxon>Eukaryota</taxon>
        <taxon>Amoebozoa</taxon>
        <taxon>Evosea</taxon>
        <taxon>Eumycetozoa</taxon>
        <taxon>Dictyostelia</taxon>
        <taxon>Acytosteliales</taxon>
        <taxon>Acytosteliaceae</taxon>
        <taxon>Heterostelium</taxon>
    </lineage>
</organism>
<accession>D3B283</accession>
<evidence type="ECO:0000313" key="3">
    <source>
        <dbReference type="EMBL" id="EFA84458.1"/>
    </source>
</evidence>
<sequence>MPSNSEEAKLRKGEITIFKEWNTRATLTKQSATLENILDQLILKTSQDSQNSISSLANYPDASPKLDQREINIYRLQETARDLSIVLKKEIGITNLERYTSELYNDRKSIDRERREIEKDFERERRELEKDFERERRGFEAEQAIKSEREAVKRERTINISKRNQPQERRETIHRNSNNTGDRSNFGGKIEINFANDIEKKDVTIGQLIQAIIDAQTRTQQSLEIFRRGLQQSREIIGELVESLRGLPSAS</sequence>
<dbReference type="InParanoid" id="D3B283"/>
<feature type="compositionally biased region" description="Basic and acidic residues" evidence="2">
    <location>
        <begin position="165"/>
        <end position="174"/>
    </location>
</feature>
<dbReference type="AlphaFoldDB" id="D3B283"/>
<protein>
    <submittedName>
        <fullName evidence="3">Uncharacterized protein</fullName>
    </submittedName>
</protein>
<evidence type="ECO:0000256" key="2">
    <source>
        <dbReference type="SAM" id="MobiDB-lite"/>
    </source>
</evidence>
<reference evidence="3 4" key="1">
    <citation type="journal article" date="2011" name="Genome Res.">
        <title>Phylogeny-wide analysis of social amoeba genomes highlights ancient origins for complex intercellular communication.</title>
        <authorList>
            <person name="Heidel A.J."/>
            <person name="Lawal H.M."/>
            <person name="Felder M."/>
            <person name="Schilde C."/>
            <person name="Helps N.R."/>
            <person name="Tunggal B."/>
            <person name="Rivero F."/>
            <person name="John U."/>
            <person name="Schleicher M."/>
            <person name="Eichinger L."/>
            <person name="Platzer M."/>
            <person name="Noegel A.A."/>
            <person name="Schaap P."/>
            <person name="Gloeckner G."/>
        </authorList>
    </citation>
    <scope>NUCLEOTIDE SEQUENCE [LARGE SCALE GENOMIC DNA]</scope>
    <source>
        <strain evidence="4">ATCC 26659 / Pp 5 / PN500</strain>
    </source>
</reference>
<dbReference type="GeneID" id="31358016"/>
<name>D3B283_HETP5</name>
<keyword evidence="1" id="KW-0175">Coiled coil</keyword>
<dbReference type="RefSeq" id="XP_020436572.1">
    <property type="nucleotide sequence ID" value="XM_020573477.1"/>
</dbReference>
<evidence type="ECO:0000256" key="1">
    <source>
        <dbReference type="SAM" id="Coils"/>
    </source>
</evidence>